<dbReference type="OrthoDB" id="8926609at2"/>
<dbReference type="KEGG" id="pts:CUJ90_20230"/>
<reference evidence="1 2" key="1">
    <citation type="submission" date="2016-11" db="EMBL/GenBank/DDBJ databases">
        <authorList>
            <person name="Jaros S."/>
            <person name="Januszkiewicz K."/>
            <person name="Wedrychowicz H."/>
        </authorList>
    </citation>
    <scope>NUCLEOTIDE SEQUENCE [LARGE SCALE GENOMIC DNA]</scope>
    <source>
        <strain evidence="1 2">LMG 20594</strain>
    </source>
</reference>
<protein>
    <submittedName>
        <fullName evidence="1">Uncharacterized protein</fullName>
    </submittedName>
</protein>
<evidence type="ECO:0000313" key="2">
    <source>
        <dbReference type="Proteomes" id="UP000184395"/>
    </source>
</evidence>
<sequence length="90" mass="10092">MKHSNGQSLRCQVEKWLAPTTTTVVHVTRFSRTGKHGRRYVCVEARSPAGARALFFFRHDDGNWCVFPPTASERKSTARDPLAQTTVATC</sequence>
<dbReference type="GeneID" id="301980464"/>
<accession>A0A1M6VMN3</accession>
<name>A0A1M6VMN3_9BURK</name>
<dbReference type="Proteomes" id="UP000184395">
    <property type="component" value="Unassembled WGS sequence"/>
</dbReference>
<organism evidence="1 2">
    <name type="scientific">Paraburkholderia terricola</name>
    <dbReference type="NCBI Taxonomy" id="169427"/>
    <lineage>
        <taxon>Bacteria</taxon>
        <taxon>Pseudomonadati</taxon>
        <taxon>Pseudomonadota</taxon>
        <taxon>Betaproteobacteria</taxon>
        <taxon>Burkholderiales</taxon>
        <taxon>Burkholderiaceae</taxon>
        <taxon>Paraburkholderia</taxon>
    </lineage>
</organism>
<dbReference type="EMBL" id="FRAB01000040">
    <property type="protein sequence ID" value="SHK82516.1"/>
    <property type="molecule type" value="Genomic_DNA"/>
</dbReference>
<evidence type="ECO:0000313" key="1">
    <source>
        <dbReference type="EMBL" id="SHK82516.1"/>
    </source>
</evidence>
<gene>
    <name evidence="1" type="ORF">SAMN05192548_104010</name>
</gene>
<dbReference type="RefSeq" id="WP_073431601.1">
    <property type="nucleotide sequence ID" value="NZ_CADFGY010000036.1"/>
</dbReference>
<proteinExistence type="predicted"/>
<dbReference type="AlphaFoldDB" id="A0A1M6VMN3"/>